<dbReference type="OrthoDB" id="1262810at2759"/>
<dbReference type="InterPro" id="IPR036890">
    <property type="entry name" value="HATPase_C_sf"/>
</dbReference>
<comment type="caution">
    <text evidence="2">The sequence shown here is derived from an EMBL/GenBank/DDBJ whole genome shotgun (WGS) entry which is preliminary data.</text>
</comment>
<sequence>MSESHGGTSAAGSAKAPASALRALEGMRRKLGLATNLSPKDTRFMFEFIQNADYSSYKSVEAARDEPFLIFGLYPHKIVIDSNEDGFIEANVRAKCRIGESTKISSKNYIGEKGIGFKSVLKVDSKIHIQSEVFSLLFEHRCGDSGLGTVTPIFEYHHEIPSNIRTRMTLTLVNSSEAVNLAKDFDDLPETLLLFLSKLKRISMIRSSALGPVSEITYSKQIDLMQHRASLERLSATNGVADASKRILATTYQIKSRLLQNLPQHHDRFQIKQAEVVLAFPLDSQSVPIVQQQYVFAFLPIRNFGFSFQIQSDFIIQPTREDVEENSWNNAILVGVARAFRDATLDFCSHSTLQYQWMRYMPSTAISTPFWAQLLPEIVRILKETRVLRPWSGGPLKRPDQLKRLPDYSLDETGEPLFRDMTDELYLSAKYESSDFQLLDDVLAVRELNFWDILTRIRADLKEPSSRWKSSTASDEWITRSASMLKGPLNTQGSTAEAVGVRALHLIPLQDGSWVSADSGSIFHPESDRVPVPADLGLRLVDPQALKYPARKALFMKLGLRKCVTKDVVALIFKKYDTWSNVPLQSSISHLRYLYWHLPKDERDLPKTIYLKDQESRPVYRSVVTHGWENIVDDLYFETDDEYGPKELLKALPPSNESSAVNAHGFPAHYINLAYLTAVSPEPCHHNLVWEEWLQSFAGVRRVPRLSWPPTESEPSRLSDLFLYVIKSRSEKVVGTLKAHWSSYEVLMTPAIIDVFSQAIVPYVNGENRQLQESYLPLPSLKRICGKSGISGLFPFLRLPSELEEGDQHEWTFLETFGVVCKQNIDFHFECLRRLVHANQDQNAMPSRLLPNLIRIYEAIEGHSSSDDHERIQYTPPLSLLHANLTTRRIFFEEERAIYIPADAIEPGGWARPSTCVWDSPTFLGVYHTLAKIESYRGNEVLERLFTGILEIEEATWSAYIRQLEEERERQDHSTNITDIYRCIHTDDSDDKDWGLVSLCFELSQLVFVLPEAKWYPPSACLWIGSTQIPGKAAIADQYPNLEDFFVKCLGVKTPSVDTYIEELKLLVSSHDTATIERTKALIKKLGLWKPQQRALEPLRLLKFLPVRGCDGVLTLKRVADNFAIVDRKEYGEAFRGSIPILDFSIEEVHELEALILALGLADRYMSTSVREDSNFEGSVWKRKKSEEIRRKAYALFWQVTDRFSFKSMLHFANIPSCAVHFKSPKAQDRYLYRKLLQANVYKSDKFPKFLTISQNGARYFARGAVASVHIELDENEIRFYVPKHEQKRRLCYLSQLPKRLISVLEIADSTAIRVVGSITAADWDLVNDLLAEEGIPLLPHAPRKILKPVYRLSSGGFNSRNATKASSSQATPTHATSISDVSINQFTLSCELTRKRQAQDQMDKHSDYIETRKPR</sequence>
<reference evidence="2" key="1">
    <citation type="submission" date="2021-03" db="EMBL/GenBank/DDBJ databases">
        <authorList>
            <person name="Tagirdzhanova G."/>
        </authorList>
    </citation>
    <scope>NUCLEOTIDE SEQUENCE</scope>
</reference>
<gene>
    <name evidence="2" type="ORF">IMSHALPRED_010580</name>
</gene>
<dbReference type="EMBL" id="CAJPDT010000009">
    <property type="protein sequence ID" value="CAF9911803.1"/>
    <property type="molecule type" value="Genomic_DNA"/>
</dbReference>
<feature type="region of interest" description="Disordered" evidence="1">
    <location>
        <begin position="1396"/>
        <end position="1416"/>
    </location>
</feature>
<name>A0A8H3EWX6_9LECA</name>
<dbReference type="Proteomes" id="UP000664534">
    <property type="component" value="Unassembled WGS sequence"/>
</dbReference>
<protein>
    <recommendedName>
        <fullName evidence="4">Protein NO VEIN C-terminal domain-containing protein</fullName>
    </recommendedName>
</protein>
<accession>A0A8H3EWX6</accession>
<dbReference type="InterPro" id="IPR052957">
    <property type="entry name" value="Auxin_embryo_med"/>
</dbReference>
<organism evidence="2 3">
    <name type="scientific">Imshaugia aleurites</name>
    <dbReference type="NCBI Taxonomy" id="172621"/>
    <lineage>
        <taxon>Eukaryota</taxon>
        <taxon>Fungi</taxon>
        <taxon>Dikarya</taxon>
        <taxon>Ascomycota</taxon>
        <taxon>Pezizomycotina</taxon>
        <taxon>Lecanoromycetes</taxon>
        <taxon>OSLEUM clade</taxon>
        <taxon>Lecanoromycetidae</taxon>
        <taxon>Lecanorales</taxon>
        <taxon>Lecanorineae</taxon>
        <taxon>Parmeliaceae</taxon>
        <taxon>Imshaugia</taxon>
    </lineage>
</organism>
<evidence type="ECO:0000256" key="1">
    <source>
        <dbReference type="SAM" id="MobiDB-lite"/>
    </source>
</evidence>
<evidence type="ECO:0000313" key="3">
    <source>
        <dbReference type="Proteomes" id="UP000664534"/>
    </source>
</evidence>
<dbReference type="PANTHER" id="PTHR32387:SF0">
    <property type="entry name" value="PROTEIN NO VEIN"/>
    <property type="match status" value="1"/>
</dbReference>
<evidence type="ECO:0008006" key="4">
    <source>
        <dbReference type="Google" id="ProtNLM"/>
    </source>
</evidence>
<proteinExistence type="predicted"/>
<dbReference type="PANTHER" id="PTHR32387">
    <property type="entry name" value="WU:FJ29H11"/>
    <property type="match status" value="1"/>
</dbReference>
<dbReference type="SUPFAM" id="SSF55874">
    <property type="entry name" value="ATPase domain of HSP90 chaperone/DNA topoisomerase II/histidine kinase"/>
    <property type="match status" value="1"/>
</dbReference>
<keyword evidence="3" id="KW-1185">Reference proteome</keyword>
<evidence type="ECO:0000313" key="2">
    <source>
        <dbReference type="EMBL" id="CAF9911803.1"/>
    </source>
</evidence>